<dbReference type="Gene3D" id="3.30.420.10">
    <property type="entry name" value="Ribonuclease H-like superfamily/Ribonuclease H"/>
    <property type="match status" value="1"/>
</dbReference>
<dbReference type="Pfam" id="PF13976">
    <property type="entry name" value="gag_pre-integrs"/>
    <property type="match status" value="1"/>
</dbReference>
<dbReference type="SUPFAM" id="SSF57756">
    <property type="entry name" value="Retrovirus zinc finger-like domains"/>
    <property type="match status" value="1"/>
</dbReference>
<dbReference type="GO" id="GO:0008270">
    <property type="term" value="F:zinc ion binding"/>
    <property type="evidence" value="ECO:0007669"/>
    <property type="project" value="InterPro"/>
</dbReference>
<evidence type="ECO:0000259" key="2">
    <source>
        <dbReference type="Pfam" id="PF13976"/>
    </source>
</evidence>
<name>A0A8T3AB84_DENNO</name>
<protein>
    <recommendedName>
        <fullName evidence="6">Retrovirus-related Pol polyprotein from transposon TNT 1-94</fullName>
    </recommendedName>
</protein>
<feature type="region of interest" description="Disordered" evidence="1">
    <location>
        <begin position="259"/>
        <end position="298"/>
    </location>
</feature>
<dbReference type="Pfam" id="PF14223">
    <property type="entry name" value="Retrotran_gag_2"/>
    <property type="match status" value="1"/>
</dbReference>
<evidence type="ECO:0000313" key="4">
    <source>
        <dbReference type="EMBL" id="KAI0493314.1"/>
    </source>
</evidence>
<dbReference type="InterPro" id="IPR012337">
    <property type="entry name" value="RNaseH-like_sf"/>
</dbReference>
<dbReference type="PANTHER" id="PTHR47481">
    <property type="match status" value="1"/>
</dbReference>
<accession>A0A8T3AB84</accession>
<dbReference type="InterPro" id="IPR054722">
    <property type="entry name" value="PolX-like_BBD"/>
</dbReference>
<dbReference type="Pfam" id="PF22936">
    <property type="entry name" value="Pol_BBD"/>
    <property type="match status" value="1"/>
</dbReference>
<evidence type="ECO:0008006" key="6">
    <source>
        <dbReference type="Google" id="ProtNLM"/>
    </source>
</evidence>
<proteinExistence type="predicted"/>
<gene>
    <name evidence="4" type="ORF">KFK09_027591</name>
</gene>
<feature type="region of interest" description="Disordered" evidence="1">
    <location>
        <begin position="1"/>
        <end position="24"/>
    </location>
</feature>
<sequence>MAQTTATSMATSTSPPSPAPADISANLQDQFSTTAIPSSLKFLMQTIKNVITQPLTSDNHALWRSQVVKLFRANGYEGFLTGSTSCPPPLIPNTSGQSIKNPVHDTWVLIDQNLAAALYSVINPTILPYVLSLDHCVDIWKTLDLRLQSCTRSRISQLKNELHFLSMKENSMTQYLLEVKTKVDALAAAGAPVEVEDIIHYTLNGLPNSYQAFKTAIRTNLRSVSLDELYTLLCSEELNLAHETSKDLRALQLNGNSTALTASRGRGRGRSSSTRGRSSNRPNYNTTTNRNTKPPRPQITCQICGKFGHSAIKCWHRHNEDYNTEPTSALFTSNEWFLDSGASAHLTSDSTQLQQSQPYQGSNQIVLGNGQQLPIQNTGKGILPTPSGSLQLANLNLVSNLAFNLLSVHKLTTDNNCLITFSSNGYEIKDRTNHRLLLTGPVIDGLYPLKAAGHSNKQLALLSVQHIPDLWHRRLGHPSIQTLRLITKSHNDIVISTKLNNCNSCKMAKSHRLHKPPSQTTSTSPFFLVHSDVWGPFPVVSPTGFRYYVSFIDDFTKVTWIFPLVYKSEVFTKFLDFS</sequence>
<dbReference type="InterPro" id="IPR036875">
    <property type="entry name" value="Znf_CCHC_sf"/>
</dbReference>
<feature type="compositionally biased region" description="Low complexity" evidence="1">
    <location>
        <begin position="270"/>
        <end position="292"/>
    </location>
</feature>
<evidence type="ECO:0000313" key="5">
    <source>
        <dbReference type="Proteomes" id="UP000829196"/>
    </source>
</evidence>
<feature type="domain" description="Retrovirus-related Pol polyprotein from transposon TNT 1-94-like beta-barrel" evidence="3">
    <location>
        <begin position="336"/>
        <end position="413"/>
    </location>
</feature>
<dbReference type="GO" id="GO:0003676">
    <property type="term" value="F:nucleic acid binding"/>
    <property type="evidence" value="ECO:0007669"/>
    <property type="project" value="InterPro"/>
</dbReference>
<evidence type="ECO:0000259" key="3">
    <source>
        <dbReference type="Pfam" id="PF22936"/>
    </source>
</evidence>
<feature type="compositionally biased region" description="Low complexity" evidence="1">
    <location>
        <begin position="1"/>
        <end position="14"/>
    </location>
</feature>
<organism evidence="4 5">
    <name type="scientific">Dendrobium nobile</name>
    <name type="common">Orchid</name>
    <dbReference type="NCBI Taxonomy" id="94219"/>
    <lineage>
        <taxon>Eukaryota</taxon>
        <taxon>Viridiplantae</taxon>
        <taxon>Streptophyta</taxon>
        <taxon>Embryophyta</taxon>
        <taxon>Tracheophyta</taxon>
        <taxon>Spermatophyta</taxon>
        <taxon>Magnoliopsida</taxon>
        <taxon>Liliopsida</taxon>
        <taxon>Asparagales</taxon>
        <taxon>Orchidaceae</taxon>
        <taxon>Epidendroideae</taxon>
        <taxon>Malaxideae</taxon>
        <taxon>Dendrobiinae</taxon>
        <taxon>Dendrobium</taxon>
    </lineage>
</organism>
<evidence type="ECO:0000256" key="1">
    <source>
        <dbReference type="SAM" id="MobiDB-lite"/>
    </source>
</evidence>
<reference evidence="4" key="1">
    <citation type="journal article" date="2022" name="Front. Genet.">
        <title>Chromosome-Scale Assembly of the Dendrobium nobile Genome Provides Insights Into the Molecular Mechanism of the Biosynthesis of the Medicinal Active Ingredient of Dendrobium.</title>
        <authorList>
            <person name="Xu Q."/>
            <person name="Niu S.-C."/>
            <person name="Li K.-L."/>
            <person name="Zheng P.-J."/>
            <person name="Zhang X.-J."/>
            <person name="Jia Y."/>
            <person name="Liu Y."/>
            <person name="Niu Y.-X."/>
            <person name="Yu L.-H."/>
            <person name="Chen D.-F."/>
            <person name="Zhang G.-Q."/>
        </authorList>
    </citation>
    <scope>NUCLEOTIDE SEQUENCE</scope>
    <source>
        <tissue evidence="4">Leaf</tissue>
    </source>
</reference>
<dbReference type="InterPro" id="IPR025724">
    <property type="entry name" value="GAG-pre-integrase_dom"/>
</dbReference>
<dbReference type="AlphaFoldDB" id="A0A8T3AB84"/>
<keyword evidence="5" id="KW-1185">Reference proteome</keyword>
<feature type="domain" description="GAG-pre-integrase" evidence="2">
    <location>
        <begin position="445"/>
        <end position="510"/>
    </location>
</feature>
<dbReference type="Proteomes" id="UP000829196">
    <property type="component" value="Unassembled WGS sequence"/>
</dbReference>
<dbReference type="SUPFAM" id="SSF53098">
    <property type="entry name" value="Ribonuclease H-like"/>
    <property type="match status" value="1"/>
</dbReference>
<dbReference type="InterPro" id="IPR036397">
    <property type="entry name" value="RNaseH_sf"/>
</dbReference>
<dbReference type="EMBL" id="JAGYWB010000018">
    <property type="protein sequence ID" value="KAI0493314.1"/>
    <property type="molecule type" value="Genomic_DNA"/>
</dbReference>
<dbReference type="PANTHER" id="PTHR47481:SF31">
    <property type="entry name" value="OS01G0873500 PROTEIN"/>
    <property type="match status" value="1"/>
</dbReference>
<dbReference type="OrthoDB" id="684929at2759"/>
<comment type="caution">
    <text evidence="4">The sequence shown here is derived from an EMBL/GenBank/DDBJ whole genome shotgun (WGS) entry which is preliminary data.</text>
</comment>